<keyword evidence="3" id="KW-1185">Reference proteome</keyword>
<feature type="transmembrane region" description="Helical" evidence="1">
    <location>
        <begin position="15"/>
        <end position="35"/>
    </location>
</feature>
<keyword evidence="1" id="KW-0812">Transmembrane</keyword>
<dbReference type="EMBL" id="KK784882">
    <property type="protein sequence ID" value="KDO75432.1"/>
    <property type="molecule type" value="Genomic_DNA"/>
</dbReference>
<sequence length="70" mass="8514">MVKSRLKMGDFRYKYIYLVFIFTNNFLQIIRRLILRQYDTSIRGKPLLSTCESEATYDEILTNPPFFNYF</sequence>
<evidence type="ECO:0000256" key="1">
    <source>
        <dbReference type="SAM" id="Phobius"/>
    </source>
</evidence>
<name>A0A067GJ13_CITSI</name>
<dbReference type="AlphaFoldDB" id="A0A067GJ13"/>
<protein>
    <submittedName>
        <fullName evidence="2">Uncharacterized protein</fullName>
    </submittedName>
</protein>
<keyword evidence="1" id="KW-0472">Membrane</keyword>
<dbReference type="SMR" id="A0A067GJ13"/>
<evidence type="ECO:0000313" key="2">
    <source>
        <dbReference type="EMBL" id="KDO75432.1"/>
    </source>
</evidence>
<accession>A0A067GJ13</accession>
<dbReference type="Proteomes" id="UP000027120">
    <property type="component" value="Unassembled WGS sequence"/>
</dbReference>
<gene>
    <name evidence="2" type="ORF">CISIN_1g036609mg</name>
</gene>
<proteinExistence type="predicted"/>
<evidence type="ECO:0000313" key="3">
    <source>
        <dbReference type="Proteomes" id="UP000027120"/>
    </source>
</evidence>
<keyword evidence="1" id="KW-1133">Transmembrane helix</keyword>
<organism evidence="2 3">
    <name type="scientific">Citrus sinensis</name>
    <name type="common">Sweet orange</name>
    <name type="synonym">Citrus aurantium var. sinensis</name>
    <dbReference type="NCBI Taxonomy" id="2711"/>
    <lineage>
        <taxon>Eukaryota</taxon>
        <taxon>Viridiplantae</taxon>
        <taxon>Streptophyta</taxon>
        <taxon>Embryophyta</taxon>
        <taxon>Tracheophyta</taxon>
        <taxon>Spermatophyta</taxon>
        <taxon>Magnoliopsida</taxon>
        <taxon>eudicotyledons</taxon>
        <taxon>Gunneridae</taxon>
        <taxon>Pentapetalae</taxon>
        <taxon>rosids</taxon>
        <taxon>malvids</taxon>
        <taxon>Sapindales</taxon>
        <taxon>Rutaceae</taxon>
        <taxon>Aurantioideae</taxon>
        <taxon>Citrus</taxon>
    </lineage>
</organism>
<reference evidence="2 3" key="1">
    <citation type="submission" date="2014-04" db="EMBL/GenBank/DDBJ databases">
        <authorList>
            <consortium name="International Citrus Genome Consortium"/>
            <person name="Gmitter F."/>
            <person name="Chen C."/>
            <person name="Farmerie W."/>
            <person name="Harkins T."/>
            <person name="Desany B."/>
            <person name="Mohiuddin M."/>
            <person name="Kodira C."/>
            <person name="Borodovsky M."/>
            <person name="Lomsadze A."/>
            <person name="Burns P."/>
            <person name="Jenkins J."/>
            <person name="Prochnik S."/>
            <person name="Shu S."/>
            <person name="Chapman J."/>
            <person name="Pitluck S."/>
            <person name="Schmutz J."/>
            <person name="Rokhsar D."/>
        </authorList>
    </citation>
    <scope>NUCLEOTIDE SEQUENCE</scope>
</reference>